<protein>
    <recommendedName>
        <fullName evidence="3">Spore coat protein D</fullName>
    </recommendedName>
</protein>
<evidence type="ECO:0000313" key="1">
    <source>
        <dbReference type="EMBL" id="GEN31889.1"/>
    </source>
</evidence>
<dbReference type="OrthoDB" id="2455195at2"/>
<dbReference type="InterPro" id="IPR020108">
    <property type="entry name" value="Spore_coat_CotD"/>
</dbReference>
<dbReference type="EMBL" id="BJXW01000025">
    <property type="protein sequence ID" value="GEN31889.1"/>
    <property type="molecule type" value="Genomic_DNA"/>
</dbReference>
<dbReference type="Proteomes" id="UP000321491">
    <property type="component" value="Unassembled WGS sequence"/>
</dbReference>
<keyword evidence="2" id="KW-1185">Reference proteome</keyword>
<accession>A0A511UZ67</accession>
<reference evidence="1 2" key="1">
    <citation type="submission" date="2019-07" db="EMBL/GenBank/DDBJ databases">
        <title>Whole genome shotgun sequence of Cerasibacillus quisquiliarum NBRC 102429.</title>
        <authorList>
            <person name="Hosoyama A."/>
            <person name="Uohara A."/>
            <person name="Ohji S."/>
            <person name="Ichikawa N."/>
        </authorList>
    </citation>
    <scope>NUCLEOTIDE SEQUENCE [LARGE SCALE GENOMIC DNA]</scope>
    <source>
        <strain evidence="1 2">NBRC 102429</strain>
    </source>
</reference>
<evidence type="ECO:0000313" key="2">
    <source>
        <dbReference type="Proteomes" id="UP000321491"/>
    </source>
</evidence>
<proteinExistence type="predicted"/>
<dbReference type="AlphaFoldDB" id="A0A511UZ67"/>
<dbReference type="RefSeq" id="WP_146938269.1">
    <property type="nucleotide sequence ID" value="NZ_BJXW01000025.1"/>
</dbReference>
<sequence length="132" mass="14298">MGRFQRRPRRRGCGCPNQIVYPTKYDTVHNCFETEVDHIHPSHTTVMNHHLIKNKHIYPHSTSVQNTYDSVNMYGGSFEVPNPGPGFVAGAMSPGGSGAVAGAMYPGGPGMGQMGGMGAGYGHCYSPCKKRR</sequence>
<dbReference type="Pfam" id="PF11122">
    <property type="entry name" value="Spore-coat_CotD"/>
    <property type="match status" value="1"/>
</dbReference>
<evidence type="ECO:0008006" key="3">
    <source>
        <dbReference type="Google" id="ProtNLM"/>
    </source>
</evidence>
<gene>
    <name evidence="1" type="ORF">CQU01_21270</name>
</gene>
<comment type="caution">
    <text evidence="1">The sequence shown here is derived from an EMBL/GenBank/DDBJ whole genome shotgun (WGS) entry which is preliminary data.</text>
</comment>
<organism evidence="1 2">
    <name type="scientific">Cerasibacillus quisquiliarum</name>
    <dbReference type="NCBI Taxonomy" id="227865"/>
    <lineage>
        <taxon>Bacteria</taxon>
        <taxon>Bacillati</taxon>
        <taxon>Bacillota</taxon>
        <taxon>Bacilli</taxon>
        <taxon>Bacillales</taxon>
        <taxon>Bacillaceae</taxon>
        <taxon>Cerasibacillus</taxon>
    </lineage>
</organism>
<name>A0A511UZ67_9BACI</name>